<dbReference type="GO" id="GO:0071786">
    <property type="term" value="P:endoplasmic reticulum tubular network organization"/>
    <property type="evidence" value="ECO:0007669"/>
    <property type="project" value="InterPro"/>
</dbReference>
<gene>
    <name evidence="5" type="primary">LOC101491243</name>
</gene>
<dbReference type="Pfam" id="PF10058">
    <property type="entry name" value="Zn_ribbon_10"/>
    <property type="match status" value="1"/>
</dbReference>
<keyword evidence="2" id="KW-0472">Membrane</keyword>
<dbReference type="AlphaFoldDB" id="A0A1S2Y369"/>
<keyword evidence="4" id="KW-1185">Reference proteome</keyword>
<keyword evidence="2" id="KW-0812">Transmembrane</keyword>
<feature type="region of interest" description="Disordered" evidence="1">
    <location>
        <begin position="1"/>
        <end position="23"/>
    </location>
</feature>
<feature type="compositionally biased region" description="Polar residues" evidence="1">
    <location>
        <begin position="219"/>
        <end position="242"/>
    </location>
</feature>
<reference evidence="4" key="1">
    <citation type="journal article" date="2013" name="Nat. Biotechnol.">
        <title>Draft genome sequence of chickpea (Cicer arietinum) provides a resource for trait improvement.</title>
        <authorList>
            <person name="Varshney R.K."/>
            <person name="Song C."/>
            <person name="Saxena R.K."/>
            <person name="Azam S."/>
            <person name="Yu S."/>
            <person name="Sharpe A.G."/>
            <person name="Cannon S."/>
            <person name="Baek J."/>
            <person name="Rosen B.D."/>
            <person name="Tar'an B."/>
            <person name="Millan T."/>
            <person name="Zhang X."/>
            <person name="Ramsay L.D."/>
            <person name="Iwata A."/>
            <person name="Wang Y."/>
            <person name="Nelson W."/>
            <person name="Farmer A.D."/>
            <person name="Gaur P.M."/>
            <person name="Soderlund C."/>
            <person name="Penmetsa R.V."/>
            <person name="Xu C."/>
            <person name="Bharti A.K."/>
            <person name="He W."/>
            <person name="Winter P."/>
            <person name="Zhao S."/>
            <person name="Hane J.K."/>
            <person name="Carrasquilla-Garcia N."/>
            <person name="Condie J.A."/>
            <person name="Upadhyaya H.D."/>
            <person name="Luo M.C."/>
            <person name="Thudi M."/>
            <person name="Gowda C.L."/>
            <person name="Singh N.P."/>
            <person name="Lichtenzveig J."/>
            <person name="Gali K.K."/>
            <person name="Rubio J."/>
            <person name="Nadarajan N."/>
            <person name="Dolezel J."/>
            <person name="Bansal K.C."/>
            <person name="Xu X."/>
            <person name="Edwards D."/>
            <person name="Zhang G."/>
            <person name="Kahl G."/>
            <person name="Gil J."/>
            <person name="Singh K.B."/>
            <person name="Datta S.K."/>
            <person name="Jackson S.A."/>
            <person name="Wang J."/>
            <person name="Cook D.R."/>
        </authorList>
    </citation>
    <scope>NUCLEOTIDE SEQUENCE [LARGE SCALE GENOMIC DNA]</scope>
    <source>
        <strain evidence="4">cv. CDC Frontier</strain>
    </source>
</reference>
<feature type="transmembrane region" description="Helical" evidence="2">
    <location>
        <begin position="114"/>
        <end position="134"/>
    </location>
</feature>
<organism evidence="4 5">
    <name type="scientific">Cicer arietinum</name>
    <name type="common">Chickpea</name>
    <name type="synonym">Garbanzo</name>
    <dbReference type="NCBI Taxonomy" id="3827"/>
    <lineage>
        <taxon>Eukaryota</taxon>
        <taxon>Viridiplantae</taxon>
        <taxon>Streptophyta</taxon>
        <taxon>Embryophyta</taxon>
        <taxon>Tracheophyta</taxon>
        <taxon>Spermatophyta</taxon>
        <taxon>Magnoliopsida</taxon>
        <taxon>eudicotyledons</taxon>
        <taxon>Gunneridae</taxon>
        <taxon>Pentapetalae</taxon>
        <taxon>rosids</taxon>
        <taxon>fabids</taxon>
        <taxon>Fabales</taxon>
        <taxon>Fabaceae</taxon>
        <taxon>Papilionoideae</taxon>
        <taxon>50 kb inversion clade</taxon>
        <taxon>NPAAA clade</taxon>
        <taxon>Hologalegina</taxon>
        <taxon>IRL clade</taxon>
        <taxon>Cicereae</taxon>
        <taxon>Cicer</taxon>
    </lineage>
</organism>
<name>A0A1S2Y369_CICAR</name>
<feature type="transmembrane region" description="Helical" evidence="2">
    <location>
        <begin position="76"/>
        <end position="94"/>
    </location>
</feature>
<feature type="domain" description="Lunapark zinc ribbon" evidence="3">
    <location>
        <begin position="279"/>
        <end position="330"/>
    </location>
</feature>
<accession>A0A1S2Y369</accession>
<dbReference type="OrthoDB" id="1725934at2759"/>
<dbReference type="PaxDb" id="3827-XP_004498595.1"/>
<dbReference type="Proteomes" id="UP000087171">
    <property type="component" value="Chromosome Ca4"/>
</dbReference>
<dbReference type="eggNOG" id="KOG2846">
    <property type="taxonomic scope" value="Eukaryota"/>
</dbReference>
<sequence>MVEEKATVTTENATTTTEENGKKKRNKSLISRIWKFIFRSNENDLEKRLQYISKQEASVLSRMNKRSRFLRRTSRHIIIFSVLFEVIAIAYAIMTTRSMNMNWKMRAIRVVPMFLLPALSSAAYSTFVSFIRMCDRRDQKNLDRLRAERKAKIDELKEKTNYYITQQLIQKYDTDPAAKAAAAAVLAYKLGEDSGLKVHMEDESKVGAPAGKSNKVERVQSTGLRNRKQVQTQSTTPNHPDQQLVASRGIDQTQTLVQNELLVVEHHQPQSSTKHYGGWIARIAALLVGEEDPMQSNALICGNCYMHNGLVRKEDFLFITYYCPHCHALNKPKQLAETISASNLPNTEPPKTNDGEAVKNASICASDSLVRNIKPVNETPVIEHISEEDSLVKEESQ</sequence>
<reference evidence="5" key="2">
    <citation type="submission" date="2025-08" db="UniProtKB">
        <authorList>
            <consortium name="RefSeq"/>
        </authorList>
    </citation>
    <scope>IDENTIFICATION</scope>
    <source>
        <tissue evidence="5">Etiolated seedlings</tissue>
    </source>
</reference>
<keyword evidence="2" id="KW-1133">Transmembrane helix</keyword>
<evidence type="ECO:0000256" key="2">
    <source>
        <dbReference type="SAM" id="Phobius"/>
    </source>
</evidence>
<dbReference type="GeneID" id="101491243"/>
<dbReference type="PANTHER" id="PTHR22166">
    <property type="entry name" value="ENDOPLASMIC RETICULUM JUNCTION FORMATION PROTEIN LUNAPARK"/>
    <property type="match status" value="1"/>
</dbReference>
<dbReference type="PANTHER" id="PTHR22166:SF12">
    <property type="entry name" value="ENDOPLASMIC RETICULUM JUNCTION FORMATION PROTEIN LUNAPARK"/>
    <property type="match status" value="1"/>
</dbReference>
<evidence type="ECO:0000259" key="3">
    <source>
        <dbReference type="Pfam" id="PF10058"/>
    </source>
</evidence>
<proteinExistence type="predicted"/>
<dbReference type="RefSeq" id="XP_004498595.1">
    <property type="nucleotide sequence ID" value="XM_004498538.3"/>
</dbReference>
<evidence type="ECO:0000256" key="1">
    <source>
        <dbReference type="SAM" id="MobiDB-lite"/>
    </source>
</evidence>
<dbReference type="GO" id="GO:0071782">
    <property type="term" value="C:endoplasmic reticulum tubular network"/>
    <property type="evidence" value="ECO:0007669"/>
    <property type="project" value="TreeGrafter"/>
</dbReference>
<dbReference type="KEGG" id="cam:101491243"/>
<feature type="compositionally biased region" description="Low complexity" evidence="1">
    <location>
        <begin position="7"/>
        <end position="18"/>
    </location>
</feature>
<dbReference type="InterPro" id="IPR019273">
    <property type="entry name" value="Lunapark_Znf"/>
</dbReference>
<feature type="region of interest" description="Disordered" evidence="1">
    <location>
        <begin position="203"/>
        <end position="242"/>
    </location>
</feature>
<protein>
    <submittedName>
        <fullName evidence="5">Uncharacterized protein At2g24330-like</fullName>
    </submittedName>
</protein>
<evidence type="ECO:0000313" key="4">
    <source>
        <dbReference type="Proteomes" id="UP000087171"/>
    </source>
</evidence>
<evidence type="ECO:0000313" key="5">
    <source>
        <dbReference type="RefSeq" id="XP_004498595.1"/>
    </source>
</evidence>
<dbReference type="InterPro" id="IPR040115">
    <property type="entry name" value="Lnp"/>
</dbReference>